<dbReference type="Proteomes" id="UP000326924">
    <property type="component" value="Unassembled WGS sequence"/>
</dbReference>
<evidence type="ECO:0000313" key="2">
    <source>
        <dbReference type="Proteomes" id="UP000326924"/>
    </source>
</evidence>
<dbReference type="EMBL" id="VXIS01000009">
    <property type="protein sequence ID" value="KAA8914037.1"/>
    <property type="molecule type" value="Genomic_DNA"/>
</dbReference>
<proteinExistence type="predicted"/>
<keyword evidence="2" id="KW-1185">Reference proteome</keyword>
<reference evidence="1 2" key="1">
    <citation type="submission" date="2019-09" db="EMBL/GenBank/DDBJ databases">
        <title>Draft genome of the ectomycorrhizal ascomycete Sphaerosporella brunnea.</title>
        <authorList>
            <consortium name="DOE Joint Genome Institute"/>
            <person name="Benucci G.M."/>
            <person name="Marozzi G."/>
            <person name="Antonielli L."/>
            <person name="Sanchez S."/>
            <person name="Marco P."/>
            <person name="Wang X."/>
            <person name="Falini L.B."/>
            <person name="Barry K."/>
            <person name="Haridas S."/>
            <person name="Lipzen A."/>
            <person name="Labutti K."/>
            <person name="Grigoriev I.V."/>
            <person name="Murat C."/>
            <person name="Martin F."/>
            <person name="Albertini E."/>
            <person name="Donnini D."/>
            <person name="Bonito G."/>
        </authorList>
    </citation>
    <scope>NUCLEOTIDE SEQUENCE [LARGE SCALE GENOMIC DNA]</scope>
    <source>
        <strain evidence="1 2">Sb_GMNB300</strain>
    </source>
</reference>
<organism evidence="1 2">
    <name type="scientific">Sphaerosporella brunnea</name>
    <dbReference type="NCBI Taxonomy" id="1250544"/>
    <lineage>
        <taxon>Eukaryota</taxon>
        <taxon>Fungi</taxon>
        <taxon>Dikarya</taxon>
        <taxon>Ascomycota</taxon>
        <taxon>Pezizomycotina</taxon>
        <taxon>Pezizomycetes</taxon>
        <taxon>Pezizales</taxon>
        <taxon>Pyronemataceae</taxon>
        <taxon>Sphaerosporella</taxon>
    </lineage>
</organism>
<gene>
    <name evidence="1" type="ORF">FN846DRAFT_902324</name>
</gene>
<comment type="caution">
    <text evidence="1">The sequence shown here is derived from an EMBL/GenBank/DDBJ whole genome shotgun (WGS) entry which is preliminary data.</text>
</comment>
<evidence type="ECO:0000313" key="1">
    <source>
        <dbReference type="EMBL" id="KAA8914037.1"/>
    </source>
</evidence>
<name>A0A5J5FA47_9PEZI</name>
<sequence length="218" mass="24406">MQDLLSAPHRRQFVTFAGGDEQILRDMISAYEEYPPLFQSFSEDVHSATVGQAIEAVEDWVRHRQLAAGRLKKMLQALHDHGKPINEHRQYSAHIIDVARTYNQSCKQQWIQDAEEAKPLVTYDKPEGSGGYDTARATELDTVSSELGATKDTVNTLTELNTALASELAATKDTVKTLTEQNTALASELTSTKDTLTRPGLRARGYEGYRQDSYRQCQ</sequence>
<dbReference type="AlphaFoldDB" id="A0A5J5FA47"/>
<dbReference type="InParanoid" id="A0A5J5FA47"/>
<protein>
    <submittedName>
        <fullName evidence="1">Uncharacterized protein</fullName>
    </submittedName>
</protein>
<accession>A0A5J5FA47</accession>